<dbReference type="SUPFAM" id="SSF52047">
    <property type="entry name" value="RNI-like"/>
    <property type="match status" value="1"/>
</dbReference>
<sequence length="218" mass="23999">MNTDLGDGGARELASGLGGNQGLEEINMAYNSIGDNAALQLLDACRANPTNTQRTSVICPIMYCSIVYWMTAQPPEATRFLLFAALSTCTALVAQSLGLLIGAASNSLQMTMSFHALPWNPYHACLSFAMETFLCLIAPSPPGRYGFEGVILSIYGMDRADLECAEELCPFKEAKRVLKELDVEDAKLYLDFIMLGIFFLLLRLAAYLVLRYRVKSER</sequence>
<comment type="subcellular location">
    <subcellularLocation>
        <location evidence="1">Membrane</location>
        <topology evidence="1">Multi-pass membrane protein</topology>
    </subcellularLocation>
</comment>
<evidence type="ECO:0000256" key="5">
    <source>
        <dbReference type="SAM" id="Phobius"/>
    </source>
</evidence>
<dbReference type="Gene3D" id="3.80.10.10">
    <property type="entry name" value="Ribonuclease Inhibitor"/>
    <property type="match status" value="1"/>
</dbReference>
<organism evidence="7 8">
    <name type="scientific">Acipenser ruthenus</name>
    <name type="common">Sterlet sturgeon</name>
    <dbReference type="NCBI Taxonomy" id="7906"/>
    <lineage>
        <taxon>Eukaryota</taxon>
        <taxon>Metazoa</taxon>
        <taxon>Chordata</taxon>
        <taxon>Craniata</taxon>
        <taxon>Vertebrata</taxon>
        <taxon>Euteleostomi</taxon>
        <taxon>Actinopterygii</taxon>
        <taxon>Chondrostei</taxon>
        <taxon>Acipenseriformes</taxon>
        <taxon>Acipenseridae</taxon>
        <taxon>Acipenser</taxon>
    </lineage>
</organism>
<proteinExistence type="predicted"/>
<protein>
    <submittedName>
        <fullName evidence="7">ATP-binding cassette sub-family G member 4</fullName>
    </submittedName>
</protein>
<accession>A0A444V0W2</accession>
<keyword evidence="3 5" id="KW-1133">Transmembrane helix</keyword>
<comment type="caution">
    <text evidence="7">The sequence shown here is derived from an EMBL/GenBank/DDBJ whole genome shotgun (WGS) entry which is preliminary data.</text>
</comment>
<gene>
    <name evidence="7" type="ORF">EOD39_18448</name>
</gene>
<keyword evidence="7" id="KW-0067">ATP-binding</keyword>
<dbReference type="InterPro" id="IPR013525">
    <property type="entry name" value="ABC2_TM"/>
</dbReference>
<name>A0A444V0W2_ACIRT</name>
<evidence type="ECO:0000256" key="2">
    <source>
        <dbReference type="ARBA" id="ARBA00022692"/>
    </source>
</evidence>
<evidence type="ECO:0000256" key="1">
    <source>
        <dbReference type="ARBA" id="ARBA00004141"/>
    </source>
</evidence>
<evidence type="ECO:0000313" key="8">
    <source>
        <dbReference type="Proteomes" id="UP000289886"/>
    </source>
</evidence>
<dbReference type="AlphaFoldDB" id="A0A444V0W2"/>
<evidence type="ECO:0000259" key="6">
    <source>
        <dbReference type="Pfam" id="PF01061"/>
    </source>
</evidence>
<evidence type="ECO:0000256" key="3">
    <source>
        <dbReference type="ARBA" id="ARBA00022989"/>
    </source>
</evidence>
<keyword evidence="4 5" id="KW-0472">Membrane</keyword>
<feature type="transmembrane region" description="Helical" evidence="5">
    <location>
        <begin position="80"/>
        <end position="104"/>
    </location>
</feature>
<keyword evidence="8" id="KW-1185">Reference proteome</keyword>
<evidence type="ECO:0000256" key="4">
    <source>
        <dbReference type="ARBA" id="ARBA00023136"/>
    </source>
</evidence>
<dbReference type="GO" id="GO:0016020">
    <property type="term" value="C:membrane"/>
    <property type="evidence" value="ECO:0007669"/>
    <property type="project" value="UniProtKB-SubCell"/>
</dbReference>
<dbReference type="Proteomes" id="UP000289886">
    <property type="component" value="Unassembled WGS sequence"/>
</dbReference>
<evidence type="ECO:0000313" key="7">
    <source>
        <dbReference type="EMBL" id="RXM94032.1"/>
    </source>
</evidence>
<reference evidence="7 8" key="1">
    <citation type="submission" date="2019-01" db="EMBL/GenBank/DDBJ databases">
        <title>Draft Genome and Complete Hox-Cluster Characterization of the Sterlet Sturgeon (Acipenser ruthenus).</title>
        <authorList>
            <person name="Wei Q."/>
        </authorList>
    </citation>
    <scope>NUCLEOTIDE SEQUENCE [LARGE SCALE GENOMIC DNA]</scope>
    <source>
        <strain evidence="7">WHYD16114868_AA</strain>
        <tissue evidence="7">Blood</tissue>
    </source>
</reference>
<dbReference type="GO" id="GO:0005524">
    <property type="term" value="F:ATP binding"/>
    <property type="evidence" value="ECO:0007669"/>
    <property type="project" value="UniProtKB-KW"/>
</dbReference>
<feature type="domain" description="ABC-2 type transporter transmembrane" evidence="6">
    <location>
        <begin position="56"/>
        <end position="114"/>
    </location>
</feature>
<dbReference type="Pfam" id="PF01061">
    <property type="entry name" value="ABC2_membrane"/>
    <property type="match status" value="1"/>
</dbReference>
<keyword evidence="2 5" id="KW-0812">Transmembrane</keyword>
<feature type="transmembrane region" description="Helical" evidence="5">
    <location>
        <begin position="188"/>
        <end position="210"/>
    </location>
</feature>
<dbReference type="InterPro" id="IPR032675">
    <property type="entry name" value="LRR_dom_sf"/>
</dbReference>
<dbReference type="GO" id="GO:0140359">
    <property type="term" value="F:ABC-type transporter activity"/>
    <property type="evidence" value="ECO:0007669"/>
    <property type="project" value="InterPro"/>
</dbReference>
<dbReference type="EMBL" id="SCEB01003853">
    <property type="protein sequence ID" value="RXM94032.1"/>
    <property type="molecule type" value="Genomic_DNA"/>
</dbReference>
<keyword evidence="7" id="KW-0547">Nucleotide-binding</keyword>